<keyword evidence="2" id="KW-0813">Transport</keyword>
<evidence type="ECO:0000256" key="2">
    <source>
        <dbReference type="ARBA" id="ARBA00022448"/>
    </source>
</evidence>
<dbReference type="SUPFAM" id="SSF118215">
    <property type="entry name" value="Proton glutamate symport protein"/>
    <property type="match status" value="1"/>
</dbReference>
<dbReference type="Proteomes" id="UP000595091">
    <property type="component" value="Chromosome"/>
</dbReference>
<evidence type="ECO:0000256" key="4">
    <source>
        <dbReference type="ARBA" id="ARBA00022692"/>
    </source>
</evidence>
<dbReference type="GO" id="GO:0006835">
    <property type="term" value="P:dicarboxylic acid transport"/>
    <property type="evidence" value="ECO:0007669"/>
    <property type="project" value="TreeGrafter"/>
</dbReference>
<organism evidence="8 9">
    <name type="scientific">Aerococcus urinaeequi</name>
    <dbReference type="NCBI Taxonomy" id="51665"/>
    <lineage>
        <taxon>Bacteria</taxon>
        <taxon>Bacillati</taxon>
        <taxon>Bacillota</taxon>
        <taxon>Bacilli</taxon>
        <taxon>Lactobacillales</taxon>
        <taxon>Aerococcaceae</taxon>
        <taxon>Aerococcus</taxon>
    </lineage>
</organism>
<proteinExistence type="predicted"/>
<keyword evidence="3" id="KW-1003">Cell membrane</keyword>
<dbReference type="AlphaFoldDB" id="A0A7M1KPZ7"/>
<evidence type="ECO:0000313" key="8">
    <source>
        <dbReference type="EMBL" id="QOQ78345.1"/>
    </source>
</evidence>
<dbReference type="InterPro" id="IPR036458">
    <property type="entry name" value="Na:dicarbo_symporter_sf"/>
</dbReference>
<dbReference type="EMBL" id="CP063065">
    <property type="protein sequence ID" value="QOQ78345.1"/>
    <property type="molecule type" value="Genomic_DNA"/>
</dbReference>
<feature type="transmembrane region" description="Helical" evidence="7">
    <location>
        <begin position="44"/>
        <end position="66"/>
    </location>
</feature>
<dbReference type="GO" id="GO:0005886">
    <property type="term" value="C:plasma membrane"/>
    <property type="evidence" value="ECO:0007669"/>
    <property type="project" value="UniProtKB-SubCell"/>
</dbReference>
<evidence type="ECO:0000256" key="5">
    <source>
        <dbReference type="ARBA" id="ARBA00022989"/>
    </source>
</evidence>
<sequence>MIGGICMFKKPNLLVQILIVVILGIVVGYFFPGISSHFGMLGDLFMNLIQMLVVPLVFPLIVLSVVEIGGGNQLGKVIFKAIGYFFLVTTFLIALTLVFGKLVNVGGDVALGEISTESLDGIATGINLQDFVLSIIPINIFQTLADGSLLPIIFFAIFLGIGLIAIGDEAKPVIAFFNYWKKAIFKMVDYAIQFAPIGVFGFLAYDVATYGISGISSVFSFLFWLYVAYLTVALVIYPIIAYSFGVSYISLFKSISDLSFIAFITGGSSVVLPSLIERLEENKVPKVISSGVTCLGYTLNLGGAAIYVSLAISFIINIYDASLTISDFVVLVVFLTFITKTIATVPSGAIVVLLATANQLGLPSEAVALLVSIDFFANAGRTALNVVGNALAATIIAKTENEKLPVFTKIKKKEGATI</sequence>
<keyword evidence="4 7" id="KW-0812">Transmembrane</keyword>
<evidence type="ECO:0000313" key="9">
    <source>
        <dbReference type="Proteomes" id="UP000595091"/>
    </source>
</evidence>
<feature type="transmembrane region" description="Helical" evidence="7">
    <location>
        <begin position="258"/>
        <end position="276"/>
    </location>
</feature>
<protein>
    <submittedName>
        <fullName evidence="8">Dicarboxylate/amino acid:cation symporter</fullName>
    </submittedName>
</protein>
<dbReference type="GO" id="GO:0015293">
    <property type="term" value="F:symporter activity"/>
    <property type="evidence" value="ECO:0007669"/>
    <property type="project" value="UniProtKB-KW"/>
</dbReference>
<evidence type="ECO:0000256" key="7">
    <source>
        <dbReference type="SAM" id="Phobius"/>
    </source>
</evidence>
<dbReference type="PANTHER" id="PTHR42865">
    <property type="entry name" value="PROTON/GLUTAMATE-ASPARTATE SYMPORTER"/>
    <property type="match status" value="1"/>
</dbReference>
<evidence type="ECO:0000256" key="1">
    <source>
        <dbReference type="ARBA" id="ARBA00004651"/>
    </source>
</evidence>
<feature type="transmembrane region" description="Helical" evidence="7">
    <location>
        <begin position="225"/>
        <end position="251"/>
    </location>
</feature>
<evidence type="ECO:0000256" key="3">
    <source>
        <dbReference type="ARBA" id="ARBA00022475"/>
    </source>
</evidence>
<feature type="transmembrane region" description="Helical" evidence="7">
    <location>
        <begin position="149"/>
        <end position="166"/>
    </location>
</feature>
<reference evidence="8 9" key="1">
    <citation type="submission" date="2020-10" db="EMBL/GenBank/DDBJ databases">
        <title>Plasmid carrying two tetracycline resistance determinant.</title>
        <authorList>
            <person name="Yang Q."/>
        </authorList>
    </citation>
    <scope>NUCLEOTIDE SEQUENCE [LARGE SCALE GENOMIC DNA]</scope>
    <source>
        <strain evidence="8 9">T43</strain>
    </source>
</reference>
<gene>
    <name evidence="8" type="ORF">IMX20_04865</name>
</gene>
<comment type="subcellular location">
    <subcellularLocation>
        <location evidence="1">Cell membrane</location>
        <topology evidence="1">Multi-pass membrane protein</topology>
    </subcellularLocation>
</comment>
<dbReference type="PRINTS" id="PR00173">
    <property type="entry name" value="EDTRNSPORT"/>
</dbReference>
<name>A0A7M1KPZ7_9LACT</name>
<dbReference type="InterPro" id="IPR001991">
    <property type="entry name" value="Na-dicarboxylate_symporter"/>
</dbReference>
<keyword evidence="6 7" id="KW-0472">Membrane</keyword>
<dbReference type="Gene3D" id="1.10.3860.10">
    <property type="entry name" value="Sodium:dicarboxylate symporter"/>
    <property type="match status" value="1"/>
</dbReference>
<accession>A0A7M1KPZ7</accession>
<dbReference type="PANTHER" id="PTHR42865:SF7">
    <property type="entry name" value="PROTON_GLUTAMATE-ASPARTATE SYMPORTER"/>
    <property type="match status" value="1"/>
</dbReference>
<feature type="transmembrane region" description="Helical" evidence="7">
    <location>
        <begin position="296"/>
        <end position="316"/>
    </location>
</feature>
<dbReference type="Pfam" id="PF00375">
    <property type="entry name" value="SDF"/>
    <property type="match status" value="1"/>
</dbReference>
<feature type="transmembrane region" description="Helical" evidence="7">
    <location>
        <begin position="187"/>
        <end position="205"/>
    </location>
</feature>
<evidence type="ECO:0000256" key="6">
    <source>
        <dbReference type="ARBA" id="ARBA00023136"/>
    </source>
</evidence>
<feature type="transmembrane region" description="Helical" evidence="7">
    <location>
        <begin position="78"/>
        <end position="99"/>
    </location>
</feature>
<keyword evidence="5 7" id="KW-1133">Transmembrane helix</keyword>
<feature type="transmembrane region" description="Helical" evidence="7">
    <location>
        <begin position="12"/>
        <end position="32"/>
    </location>
</feature>
<feature type="transmembrane region" description="Helical" evidence="7">
    <location>
        <begin position="328"/>
        <end position="355"/>
    </location>
</feature>